<dbReference type="InterPro" id="IPR036396">
    <property type="entry name" value="Cyt_P450_sf"/>
</dbReference>
<evidence type="ECO:0000313" key="5">
    <source>
        <dbReference type="Proteomes" id="UP000734854"/>
    </source>
</evidence>
<dbReference type="Pfam" id="PF00067">
    <property type="entry name" value="p450"/>
    <property type="match status" value="1"/>
</dbReference>
<name>A0A8J5G4D7_ZINOF</name>
<keyword evidence="3" id="KW-0732">Signal</keyword>
<dbReference type="GO" id="GO:0016709">
    <property type="term" value="F:oxidoreductase activity, acting on paired donors, with incorporation or reduction of molecular oxygen, NAD(P)H as one donor, and incorporation of one atom of oxygen"/>
    <property type="evidence" value="ECO:0007669"/>
    <property type="project" value="TreeGrafter"/>
</dbReference>
<gene>
    <name evidence="4" type="ORF">ZIOFF_041108</name>
</gene>
<proteinExistence type="predicted"/>
<evidence type="ECO:0000256" key="1">
    <source>
        <dbReference type="ARBA" id="ARBA00022723"/>
    </source>
</evidence>
<keyword evidence="1" id="KW-0479">Metal-binding</keyword>
<evidence type="ECO:0000313" key="4">
    <source>
        <dbReference type="EMBL" id="KAG6501230.1"/>
    </source>
</evidence>
<comment type="caution">
    <text evidence="4">The sequence shown here is derived from an EMBL/GenBank/DDBJ whole genome shotgun (WGS) entry which is preliminary data.</text>
</comment>
<dbReference type="GO" id="GO:0005506">
    <property type="term" value="F:iron ion binding"/>
    <property type="evidence" value="ECO:0007669"/>
    <property type="project" value="InterPro"/>
</dbReference>
<dbReference type="GO" id="GO:0020037">
    <property type="term" value="F:heme binding"/>
    <property type="evidence" value="ECO:0007669"/>
    <property type="project" value="InterPro"/>
</dbReference>
<dbReference type="InterPro" id="IPR001128">
    <property type="entry name" value="Cyt_P450"/>
</dbReference>
<evidence type="ECO:0008006" key="6">
    <source>
        <dbReference type="Google" id="ProtNLM"/>
    </source>
</evidence>
<dbReference type="GO" id="GO:0016125">
    <property type="term" value="P:sterol metabolic process"/>
    <property type="evidence" value="ECO:0007669"/>
    <property type="project" value="TreeGrafter"/>
</dbReference>
<evidence type="ECO:0000256" key="3">
    <source>
        <dbReference type="SAM" id="SignalP"/>
    </source>
</evidence>
<dbReference type="GO" id="GO:0010268">
    <property type="term" value="P:brassinosteroid homeostasis"/>
    <property type="evidence" value="ECO:0007669"/>
    <property type="project" value="TreeGrafter"/>
</dbReference>
<dbReference type="PANTHER" id="PTHR24286">
    <property type="entry name" value="CYTOCHROME P450 26"/>
    <property type="match status" value="1"/>
</dbReference>
<dbReference type="GO" id="GO:0016132">
    <property type="term" value="P:brassinosteroid biosynthetic process"/>
    <property type="evidence" value="ECO:0007669"/>
    <property type="project" value="TreeGrafter"/>
</dbReference>
<dbReference type="PANTHER" id="PTHR24286:SF30">
    <property type="entry name" value="3-EPI-6-DEOXOCATHASTERONE 23-MONOOXYGENASE CYP90D1"/>
    <property type="match status" value="1"/>
</dbReference>
<sequence length="625" mass="70624">MDQSLCSVSLALFIFVLFILLMSKTCGNRASRAAGCRLPAGSGGWPIVGETLHFVSSAYSSQPEQFMDRRRRLYGKVFRSHLFGSATIVSTDAEVSRCVLQSDARAFVPWYPKSLTELMGESSILLINGSLQRRVHGLIGGFFKSAELKAQITRDMHRYVLHSMVNWRHQNRILVQDQTKNIVFQILVKALIGLDPGKEMQFLKQQFKEFIAGLMSLPVKLPGSRLYRSMQAKKRMVMLIKSIIAEKRAERADVGRSQRRPRDVVDVLLDDASDELTDDLISDNMIDLMIPAEDSVPVLATLAVKYLSESPLALQHVEDENTQLEKIREGEALQWNDYMSLSFTQDVITETLRMGNIISGIMRKAVRDVEIKGHLIPKGWCVLTYFRSVHLDESHYEEAYKFNPWRWKVKFNLISPASLLPPSLCPTGQGHEFVLLYSFWRWAKAVPWAGPRQAGGCHLSSPLGHQLHVGGRGGSHCEFSNCKDEEGNAHQGEKQEVKNLHLQLTRLLRWDLEELDGPCQSELGPHGQAPTGVGIYFSRLQIDHDLTEHPLFVPLLFFLWAEVAITLGLVSFAVAGPRVHCEDQLPVKRAEEIAMRIATVCCSSSLHCGLRLWFPLDFLFFNREV</sequence>
<feature type="signal peptide" evidence="3">
    <location>
        <begin position="1"/>
        <end position="27"/>
    </location>
</feature>
<keyword evidence="2" id="KW-0408">Iron</keyword>
<dbReference type="AlphaFoldDB" id="A0A8J5G4D7"/>
<dbReference type="EMBL" id="JACMSC010000011">
    <property type="protein sequence ID" value="KAG6501230.1"/>
    <property type="molecule type" value="Genomic_DNA"/>
</dbReference>
<evidence type="ECO:0000256" key="2">
    <source>
        <dbReference type="ARBA" id="ARBA00023004"/>
    </source>
</evidence>
<feature type="chain" id="PRO_5035227857" description="Cytochrome P450 90D2" evidence="3">
    <location>
        <begin position="28"/>
        <end position="625"/>
    </location>
</feature>
<dbReference type="Gene3D" id="1.10.630.10">
    <property type="entry name" value="Cytochrome P450"/>
    <property type="match status" value="1"/>
</dbReference>
<dbReference type="SUPFAM" id="SSF48264">
    <property type="entry name" value="Cytochrome P450"/>
    <property type="match status" value="1"/>
</dbReference>
<accession>A0A8J5G4D7</accession>
<reference evidence="4 5" key="1">
    <citation type="submission" date="2020-08" db="EMBL/GenBank/DDBJ databases">
        <title>Plant Genome Project.</title>
        <authorList>
            <person name="Zhang R.-G."/>
        </authorList>
    </citation>
    <scope>NUCLEOTIDE SEQUENCE [LARGE SCALE GENOMIC DNA]</scope>
    <source>
        <tissue evidence="4">Rhizome</tissue>
    </source>
</reference>
<protein>
    <recommendedName>
        <fullName evidence="6">Cytochrome P450 90D2</fullName>
    </recommendedName>
</protein>
<organism evidence="4 5">
    <name type="scientific">Zingiber officinale</name>
    <name type="common">Ginger</name>
    <name type="synonym">Amomum zingiber</name>
    <dbReference type="NCBI Taxonomy" id="94328"/>
    <lineage>
        <taxon>Eukaryota</taxon>
        <taxon>Viridiplantae</taxon>
        <taxon>Streptophyta</taxon>
        <taxon>Embryophyta</taxon>
        <taxon>Tracheophyta</taxon>
        <taxon>Spermatophyta</taxon>
        <taxon>Magnoliopsida</taxon>
        <taxon>Liliopsida</taxon>
        <taxon>Zingiberales</taxon>
        <taxon>Zingiberaceae</taxon>
        <taxon>Zingiber</taxon>
    </lineage>
</organism>
<dbReference type="Proteomes" id="UP000734854">
    <property type="component" value="Unassembled WGS sequence"/>
</dbReference>
<keyword evidence="5" id="KW-1185">Reference proteome</keyword>